<dbReference type="PANTHER" id="PTHR46558">
    <property type="entry name" value="TRACRIPTIONAL REGULATORY PROTEIN-RELATED-RELATED"/>
    <property type="match status" value="1"/>
</dbReference>
<dbReference type="InterPro" id="IPR010982">
    <property type="entry name" value="Lambda_DNA-bd_dom_sf"/>
</dbReference>
<sequence length="69" mass="7811">MLRIKEAREKTGITQKELSVKLNITREYLSALENGHYNPSIALLKKIAQELNTSLTALFIENQDKPRGA</sequence>
<protein>
    <submittedName>
        <fullName evidence="3">Helix-turn-helix transcriptional regulator</fullName>
    </submittedName>
</protein>
<dbReference type="RefSeq" id="WP_255227027.1">
    <property type="nucleotide sequence ID" value="NZ_JAJEKE010000005.1"/>
</dbReference>
<dbReference type="PROSITE" id="PS50943">
    <property type="entry name" value="HTH_CROC1"/>
    <property type="match status" value="1"/>
</dbReference>
<organism evidence="3 4">
    <name type="scientific">Lutispora saccharofermentans</name>
    <dbReference type="NCBI Taxonomy" id="3024236"/>
    <lineage>
        <taxon>Bacteria</taxon>
        <taxon>Bacillati</taxon>
        <taxon>Bacillota</taxon>
        <taxon>Clostridia</taxon>
        <taxon>Lutisporales</taxon>
        <taxon>Lutisporaceae</taxon>
        <taxon>Lutispora</taxon>
    </lineage>
</organism>
<dbReference type="Gene3D" id="1.10.260.40">
    <property type="entry name" value="lambda repressor-like DNA-binding domains"/>
    <property type="match status" value="1"/>
</dbReference>
<dbReference type="PANTHER" id="PTHR46558:SF4">
    <property type="entry name" value="DNA-BIDING PHAGE PROTEIN"/>
    <property type="match status" value="1"/>
</dbReference>
<dbReference type="Proteomes" id="UP001651880">
    <property type="component" value="Unassembled WGS sequence"/>
</dbReference>
<proteinExistence type="predicted"/>
<name>A0ABT1NED0_9FIRM</name>
<comment type="caution">
    <text evidence="3">The sequence shown here is derived from an EMBL/GenBank/DDBJ whole genome shotgun (WGS) entry which is preliminary data.</text>
</comment>
<dbReference type="Pfam" id="PF01381">
    <property type="entry name" value="HTH_3"/>
    <property type="match status" value="1"/>
</dbReference>
<evidence type="ECO:0000259" key="2">
    <source>
        <dbReference type="PROSITE" id="PS50943"/>
    </source>
</evidence>
<gene>
    <name evidence="3" type="ORF">LJD61_08085</name>
</gene>
<keyword evidence="1" id="KW-0238">DNA-binding</keyword>
<dbReference type="CDD" id="cd00093">
    <property type="entry name" value="HTH_XRE"/>
    <property type="match status" value="1"/>
</dbReference>
<evidence type="ECO:0000313" key="4">
    <source>
        <dbReference type="Proteomes" id="UP001651880"/>
    </source>
</evidence>
<dbReference type="EMBL" id="JAJEKE010000005">
    <property type="protein sequence ID" value="MCQ1529511.1"/>
    <property type="molecule type" value="Genomic_DNA"/>
</dbReference>
<accession>A0ABT1NED0</accession>
<evidence type="ECO:0000256" key="1">
    <source>
        <dbReference type="ARBA" id="ARBA00023125"/>
    </source>
</evidence>
<evidence type="ECO:0000313" key="3">
    <source>
        <dbReference type="EMBL" id="MCQ1529511.1"/>
    </source>
</evidence>
<feature type="domain" description="HTH cro/C1-type" evidence="2">
    <location>
        <begin position="4"/>
        <end position="58"/>
    </location>
</feature>
<reference evidence="3 4" key="1">
    <citation type="submission" date="2021-10" db="EMBL/GenBank/DDBJ databases">
        <title>Lutispora strain m25 sp. nov., a thermophilic, non-spore-forming bacterium isolated from a lab-scale methanogenic bioreactor digesting anaerobic sludge.</title>
        <authorList>
            <person name="El Houari A."/>
            <person name="Mcdonald J."/>
        </authorList>
    </citation>
    <scope>NUCLEOTIDE SEQUENCE [LARGE SCALE GENOMIC DNA]</scope>
    <source>
        <strain evidence="4">m25</strain>
    </source>
</reference>
<dbReference type="SUPFAM" id="SSF47413">
    <property type="entry name" value="lambda repressor-like DNA-binding domains"/>
    <property type="match status" value="1"/>
</dbReference>
<dbReference type="InterPro" id="IPR001387">
    <property type="entry name" value="Cro/C1-type_HTH"/>
</dbReference>
<dbReference type="SMART" id="SM00530">
    <property type="entry name" value="HTH_XRE"/>
    <property type="match status" value="1"/>
</dbReference>
<keyword evidence="4" id="KW-1185">Reference proteome</keyword>